<dbReference type="Proteomes" id="UP000596742">
    <property type="component" value="Unassembled WGS sequence"/>
</dbReference>
<protein>
    <recommendedName>
        <fullName evidence="1">Apple domain-containing protein</fullName>
    </recommendedName>
</protein>
<dbReference type="InterPro" id="IPR016187">
    <property type="entry name" value="CTDL_fold"/>
</dbReference>
<dbReference type="Gene3D" id="3.10.100.10">
    <property type="entry name" value="Mannose-Binding Protein A, subunit A"/>
    <property type="match status" value="1"/>
</dbReference>
<feature type="domain" description="Apple" evidence="1">
    <location>
        <begin position="44"/>
        <end position="124"/>
    </location>
</feature>
<dbReference type="InterPro" id="IPR031569">
    <property type="entry name" value="ApeC"/>
</dbReference>
<dbReference type="CDD" id="cd00037">
    <property type="entry name" value="CLECT"/>
    <property type="match status" value="1"/>
</dbReference>
<gene>
    <name evidence="2" type="ORF">MGAL_10B063869</name>
</gene>
<comment type="caution">
    <text evidence="2">The sequence shown here is derived from an EMBL/GenBank/DDBJ whole genome shotgun (WGS) entry which is preliminary data.</text>
</comment>
<sequence length="404" mass="46158">MFLFEFKAYRGTGQGGTNCPKLDMSMCPLSICVDPKSGCSTCDCNKAATENNLENTIYNVITPSLLSDCAVQCLQDVMNICSRFLWESDTERCMLQSDNVTSDLSSQIIDRGRSTLYFQDHHGCINAYDYDKPTQTCIKMVYDRKNWHDARGKCKEDGADLISISSLEKWRFVINYCGDNKNIVIPTIWPKGTYSLVKVEPQTYGNGVCPSGVRWDSGSVSWCTEDQKNDWSQSQHFAGYKSSGNIQLNFCVKREETPNREVRDWPKGDYCIPQYSGCPEGFSSGYVRWDTKDNSYSRCNQASGYYPSGNYSTDIMMNFCCRNDSDSSIPITLPRDQPFYLVRNNGSKQCQQVNGMTSKEEYITWDNANNSQLYKNYKITSDIHPLVNVTSDFDLTMYFCYYYK</sequence>
<dbReference type="SUPFAM" id="SSF56436">
    <property type="entry name" value="C-type lectin-like"/>
    <property type="match status" value="1"/>
</dbReference>
<dbReference type="OrthoDB" id="6054380at2759"/>
<organism evidence="2 3">
    <name type="scientific">Mytilus galloprovincialis</name>
    <name type="common">Mediterranean mussel</name>
    <dbReference type="NCBI Taxonomy" id="29158"/>
    <lineage>
        <taxon>Eukaryota</taxon>
        <taxon>Metazoa</taxon>
        <taxon>Spiralia</taxon>
        <taxon>Lophotrochozoa</taxon>
        <taxon>Mollusca</taxon>
        <taxon>Bivalvia</taxon>
        <taxon>Autobranchia</taxon>
        <taxon>Pteriomorphia</taxon>
        <taxon>Mytilida</taxon>
        <taxon>Mytiloidea</taxon>
        <taxon>Mytilidae</taxon>
        <taxon>Mytilinae</taxon>
        <taxon>Mytilus</taxon>
    </lineage>
</organism>
<dbReference type="PROSITE" id="PS50948">
    <property type="entry name" value="PAN"/>
    <property type="match status" value="1"/>
</dbReference>
<dbReference type="Pfam" id="PF16977">
    <property type="entry name" value="ApeC"/>
    <property type="match status" value="1"/>
</dbReference>
<dbReference type="InterPro" id="IPR003609">
    <property type="entry name" value="Pan_app"/>
</dbReference>
<name>A0A8B6H721_MYTGA</name>
<evidence type="ECO:0000259" key="1">
    <source>
        <dbReference type="PROSITE" id="PS50948"/>
    </source>
</evidence>
<dbReference type="PANTHER" id="PTHR19324">
    <property type="entry name" value="PERFORIN-LIKE PROTEIN 1"/>
    <property type="match status" value="1"/>
</dbReference>
<dbReference type="Pfam" id="PF00024">
    <property type="entry name" value="PAN_1"/>
    <property type="match status" value="1"/>
</dbReference>
<evidence type="ECO:0000313" key="3">
    <source>
        <dbReference type="Proteomes" id="UP000596742"/>
    </source>
</evidence>
<keyword evidence="3" id="KW-1185">Reference proteome</keyword>
<accession>A0A8B6H721</accession>
<evidence type="ECO:0000313" key="2">
    <source>
        <dbReference type="EMBL" id="VDI74367.1"/>
    </source>
</evidence>
<dbReference type="PANTHER" id="PTHR19324:SF33">
    <property type="entry name" value="MUCIN-5AC"/>
    <property type="match status" value="1"/>
</dbReference>
<reference evidence="2" key="1">
    <citation type="submission" date="2018-11" db="EMBL/GenBank/DDBJ databases">
        <authorList>
            <person name="Alioto T."/>
            <person name="Alioto T."/>
        </authorList>
    </citation>
    <scope>NUCLEOTIDE SEQUENCE</scope>
</reference>
<proteinExistence type="predicted"/>
<dbReference type="AlphaFoldDB" id="A0A8B6H721"/>
<dbReference type="InterPro" id="IPR016186">
    <property type="entry name" value="C-type_lectin-like/link_sf"/>
</dbReference>
<dbReference type="EMBL" id="UYJE01009547">
    <property type="protein sequence ID" value="VDI74367.1"/>
    <property type="molecule type" value="Genomic_DNA"/>
</dbReference>